<evidence type="ECO:0000256" key="4">
    <source>
        <dbReference type="SAM" id="SignalP"/>
    </source>
</evidence>
<dbReference type="InterPro" id="IPR005950">
    <property type="entry name" value="ModA"/>
</dbReference>
<feature type="chain" id="PRO_5026111351" evidence="4">
    <location>
        <begin position="29"/>
        <end position="265"/>
    </location>
</feature>
<accession>A0A6H3F7R7</accession>
<dbReference type="GO" id="GO:0030973">
    <property type="term" value="F:molybdate ion binding"/>
    <property type="evidence" value="ECO:0007669"/>
    <property type="project" value="TreeGrafter"/>
</dbReference>
<proteinExistence type="inferred from homology"/>
<reference evidence="5 6" key="1">
    <citation type="submission" date="2018-12" db="EMBL/GenBank/DDBJ databases">
        <title>First genome draft of Desulfovibrio legallis sp. nov.</title>
        <authorList>
            <person name="Ben Dhia O."/>
            <person name="Najjari A."/>
            <person name="Ferjani R."/>
            <person name="Fhoula I."/>
            <person name="Fardeau M.-L."/>
            <person name="Boudabbous A."/>
            <person name="Ouzari H.I."/>
        </authorList>
    </citation>
    <scope>NUCLEOTIDE SEQUENCE [LARGE SCALE GENOMIC DNA]</scope>
    <source>
        <strain evidence="5 6">H1T</strain>
    </source>
</reference>
<evidence type="ECO:0000256" key="2">
    <source>
        <dbReference type="ARBA" id="ARBA00022723"/>
    </source>
</evidence>
<dbReference type="AlphaFoldDB" id="A0A6H3F7R7"/>
<dbReference type="RefSeq" id="WP_118230067.1">
    <property type="nucleotide sequence ID" value="NZ_DBFBQU010000077.1"/>
</dbReference>
<dbReference type="SUPFAM" id="SSF53850">
    <property type="entry name" value="Periplasmic binding protein-like II"/>
    <property type="match status" value="1"/>
</dbReference>
<sequence length="265" mass="28191">MKHRMWPDFRFGAALAPALMLLALTLVSGPTGPTPCSAAAGAPAVTTGLGYKAMVQDLCALYARKTGQQPAQMYSGNIGQMLEQVKAGSGATIVISDKVSLKASDVRFARFQPLGEAVLVLAWRKGLSLHSPQDLRGAQVTKIGHPDAKAAIYGRAAVAFLKGSGLMPTVKDKVAMFSTVPQVFSYLVSGDLDAGFVNEAIVRKQGQKIGGWMEIRKDYEPLLLVAGVVQGQEDAPGVRAFMEFLATPEALAVCRKHGLRPEARP</sequence>
<dbReference type="GO" id="GO:0046872">
    <property type="term" value="F:metal ion binding"/>
    <property type="evidence" value="ECO:0007669"/>
    <property type="project" value="UniProtKB-KW"/>
</dbReference>
<comment type="similarity">
    <text evidence="1">Belongs to the bacterial solute-binding protein ModA family.</text>
</comment>
<gene>
    <name evidence="5" type="primary">modA</name>
    <name evidence="5" type="ORF">EB812_08385</name>
</gene>
<dbReference type="Gene3D" id="3.40.190.10">
    <property type="entry name" value="Periplasmic binding protein-like II"/>
    <property type="match status" value="2"/>
</dbReference>
<evidence type="ECO:0000256" key="3">
    <source>
        <dbReference type="ARBA" id="ARBA00022729"/>
    </source>
</evidence>
<dbReference type="EMBL" id="SIXC01000009">
    <property type="protein sequence ID" value="TBH79346.1"/>
    <property type="molecule type" value="Genomic_DNA"/>
</dbReference>
<keyword evidence="6" id="KW-1185">Reference proteome</keyword>
<keyword evidence="2" id="KW-0479">Metal-binding</keyword>
<evidence type="ECO:0000313" key="6">
    <source>
        <dbReference type="Proteomes" id="UP000292919"/>
    </source>
</evidence>
<name>A0A6H3F7R7_9BACT</name>
<organism evidence="5 6">
    <name type="scientific">Desulfovibrio legallii</name>
    <dbReference type="NCBI Taxonomy" id="571438"/>
    <lineage>
        <taxon>Bacteria</taxon>
        <taxon>Pseudomonadati</taxon>
        <taxon>Thermodesulfobacteriota</taxon>
        <taxon>Desulfovibrionia</taxon>
        <taxon>Desulfovibrionales</taxon>
        <taxon>Desulfovibrionaceae</taxon>
        <taxon>Desulfovibrio</taxon>
    </lineage>
</organism>
<dbReference type="Pfam" id="PF13531">
    <property type="entry name" value="SBP_bac_11"/>
    <property type="match status" value="1"/>
</dbReference>
<feature type="signal peptide" evidence="4">
    <location>
        <begin position="1"/>
        <end position="28"/>
    </location>
</feature>
<dbReference type="Proteomes" id="UP000292919">
    <property type="component" value="Unassembled WGS sequence"/>
</dbReference>
<dbReference type="PANTHER" id="PTHR30632">
    <property type="entry name" value="MOLYBDATE-BINDING PERIPLASMIC PROTEIN"/>
    <property type="match status" value="1"/>
</dbReference>
<dbReference type="InterPro" id="IPR050682">
    <property type="entry name" value="ModA/WtpA"/>
</dbReference>
<protein>
    <submittedName>
        <fullName evidence="5">Molybdate ABC transporter substrate-binding protein</fullName>
    </submittedName>
</protein>
<comment type="caution">
    <text evidence="5">The sequence shown here is derived from an EMBL/GenBank/DDBJ whole genome shotgun (WGS) entry which is preliminary data.</text>
</comment>
<evidence type="ECO:0000256" key="1">
    <source>
        <dbReference type="ARBA" id="ARBA00009175"/>
    </source>
</evidence>
<dbReference type="PANTHER" id="PTHR30632:SF14">
    <property type="entry name" value="TUNGSTATE_MOLYBDATE_CHROMATE-BINDING PROTEIN MODA"/>
    <property type="match status" value="1"/>
</dbReference>
<evidence type="ECO:0000313" key="5">
    <source>
        <dbReference type="EMBL" id="TBH79346.1"/>
    </source>
</evidence>
<dbReference type="NCBIfam" id="TIGR01256">
    <property type="entry name" value="modA"/>
    <property type="match status" value="1"/>
</dbReference>
<keyword evidence="3 4" id="KW-0732">Signal</keyword>
<dbReference type="GO" id="GO:0015689">
    <property type="term" value="P:molybdate ion transport"/>
    <property type="evidence" value="ECO:0007669"/>
    <property type="project" value="InterPro"/>
</dbReference>